<keyword evidence="2" id="KW-0238">DNA-binding</keyword>
<dbReference type="InterPro" id="IPR036390">
    <property type="entry name" value="WH_DNA-bd_sf"/>
</dbReference>
<dbReference type="EMBL" id="JAFLVR010000076">
    <property type="protein sequence ID" value="MBO0454873.1"/>
    <property type="molecule type" value="Genomic_DNA"/>
</dbReference>
<dbReference type="PROSITE" id="PS50042">
    <property type="entry name" value="CNMP_BINDING_3"/>
    <property type="match status" value="1"/>
</dbReference>
<dbReference type="InterPro" id="IPR000595">
    <property type="entry name" value="cNMP-bd_dom"/>
</dbReference>
<dbReference type="CDD" id="cd00038">
    <property type="entry name" value="CAP_ED"/>
    <property type="match status" value="1"/>
</dbReference>
<dbReference type="InterPro" id="IPR014710">
    <property type="entry name" value="RmlC-like_jellyroll"/>
</dbReference>
<dbReference type="Pfam" id="PF13545">
    <property type="entry name" value="HTH_Crp_2"/>
    <property type="match status" value="1"/>
</dbReference>
<dbReference type="InterPro" id="IPR018490">
    <property type="entry name" value="cNMP-bd_dom_sf"/>
</dbReference>
<keyword evidence="3" id="KW-0804">Transcription</keyword>
<accession>A0ABS3HN55</accession>
<keyword evidence="1" id="KW-0805">Transcription regulation</keyword>
<dbReference type="Gene3D" id="2.60.120.10">
    <property type="entry name" value="Jelly Rolls"/>
    <property type="match status" value="1"/>
</dbReference>
<evidence type="ECO:0000259" key="4">
    <source>
        <dbReference type="PROSITE" id="PS50042"/>
    </source>
</evidence>
<keyword evidence="6" id="KW-1185">Reference proteome</keyword>
<protein>
    <submittedName>
        <fullName evidence="5">Cyclic nucleotide-binding domain-containing protein</fullName>
    </submittedName>
</protein>
<dbReference type="PANTHER" id="PTHR24567">
    <property type="entry name" value="CRP FAMILY TRANSCRIPTIONAL REGULATORY PROTEIN"/>
    <property type="match status" value="1"/>
</dbReference>
<gene>
    <name evidence="5" type="ORF">JZO85_21625</name>
</gene>
<proteinExistence type="predicted"/>
<dbReference type="SMART" id="SM00100">
    <property type="entry name" value="cNMP"/>
    <property type="match status" value="1"/>
</dbReference>
<feature type="domain" description="Cyclic nucleotide-binding" evidence="4">
    <location>
        <begin position="35"/>
        <end position="108"/>
    </location>
</feature>
<sequence length="222" mass="25495">MKKENYHESNEYLLNQLDLPFLTEPILKQSFVIRYDSNEKIVNQGTKLKNLYVLLEGKARIIQQEPNGKNLILQFLETGDFIGELTLVKAEAAPKDVVAIDSVCCLAIPLSVVDDSLMKGPDFPIFIAQYIGRKLLLRMEHFSNAQTFELKYRLAALLLEVAVNDQYNENNTQIADYLGVSYRHLTYTFKYLRDNGYIKKNKAGYLIDPQKLRELVQAGNNR</sequence>
<evidence type="ECO:0000256" key="3">
    <source>
        <dbReference type="ARBA" id="ARBA00023163"/>
    </source>
</evidence>
<comment type="caution">
    <text evidence="5">The sequence shown here is derived from an EMBL/GenBank/DDBJ whole genome shotgun (WGS) entry which is preliminary data.</text>
</comment>
<organism evidence="5 6">
    <name type="scientific">Candidatus Enterococcus murrayae</name>
    <dbReference type="NCBI Taxonomy" id="2815321"/>
    <lineage>
        <taxon>Bacteria</taxon>
        <taxon>Bacillati</taxon>
        <taxon>Bacillota</taxon>
        <taxon>Bacilli</taxon>
        <taxon>Lactobacillales</taxon>
        <taxon>Enterococcaceae</taxon>
        <taxon>Enterococcus</taxon>
    </lineage>
</organism>
<dbReference type="Proteomes" id="UP000664495">
    <property type="component" value="Unassembled WGS sequence"/>
</dbReference>
<name>A0ABS3HN55_9ENTE</name>
<evidence type="ECO:0000256" key="2">
    <source>
        <dbReference type="ARBA" id="ARBA00023125"/>
    </source>
</evidence>
<dbReference type="SUPFAM" id="SSF46785">
    <property type="entry name" value="Winged helix' DNA-binding domain"/>
    <property type="match status" value="1"/>
</dbReference>
<evidence type="ECO:0000313" key="6">
    <source>
        <dbReference type="Proteomes" id="UP000664495"/>
    </source>
</evidence>
<evidence type="ECO:0000313" key="5">
    <source>
        <dbReference type="EMBL" id="MBO0454873.1"/>
    </source>
</evidence>
<dbReference type="RefSeq" id="WP_207110599.1">
    <property type="nucleotide sequence ID" value="NZ_JAFLVR010000076.1"/>
</dbReference>
<reference evidence="5 6" key="1">
    <citation type="submission" date="2021-03" db="EMBL/GenBank/DDBJ databases">
        <title>Enterococcal diversity collection.</title>
        <authorList>
            <person name="Gilmore M.S."/>
            <person name="Schwartzman J."/>
            <person name="Van Tyne D."/>
            <person name="Martin M."/>
            <person name="Earl A.M."/>
            <person name="Manson A.L."/>
            <person name="Straub T."/>
            <person name="Salamzade R."/>
            <person name="Saavedra J."/>
            <person name="Lebreton F."/>
            <person name="Prichula J."/>
            <person name="Schaufler K."/>
            <person name="Gaca A."/>
            <person name="Sgardioli B."/>
            <person name="Wagenaar J."/>
            <person name="Strong T."/>
        </authorList>
    </citation>
    <scope>NUCLEOTIDE SEQUENCE [LARGE SCALE GENOMIC DNA]</scope>
    <source>
        <strain evidence="5 6">MJM16</strain>
    </source>
</reference>
<evidence type="ECO:0000256" key="1">
    <source>
        <dbReference type="ARBA" id="ARBA00023015"/>
    </source>
</evidence>
<dbReference type="InterPro" id="IPR050397">
    <property type="entry name" value="Env_Response_Regulators"/>
</dbReference>
<dbReference type="Pfam" id="PF00027">
    <property type="entry name" value="cNMP_binding"/>
    <property type="match status" value="1"/>
</dbReference>
<dbReference type="PANTHER" id="PTHR24567:SF26">
    <property type="entry name" value="REGULATORY PROTEIN YEIL"/>
    <property type="match status" value="1"/>
</dbReference>
<dbReference type="SUPFAM" id="SSF51206">
    <property type="entry name" value="cAMP-binding domain-like"/>
    <property type="match status" value="1"/>
</dbReference>
<dbReference type="InterPro" id="IPR012318">
    <property type="entry name" value="HTH_CRP"/>
</dbReference>